<keyword evidence="1 7" id="KW-1003">Cell membrane</keyword>
<dbReference type="GO" id="GO:0008932">
    <property type="term" value="F:lytic endotransglycosylase activity"/>
    <property type="evidence" value="ECO:0007669"/>
    <property type="project" value="UniProtKB-UniRule"/>
</dbReference>
<dbReference type="Proteomes" id="UP000510886">
    <property type="component" value="Chromosome"/>
</dbReference>
<evidence type="ECO:0000256" key="4">
    <source>
        <dbReference type="ARBA" id="ARBA00023136"/>
    </source>
</evidence>
<keyword evidence="6 7" id="KW-0961">Cell wall biogenesis/degradation</keyword>
<dbReference type="GO" id="GO:0005886">
    <property type="term" value="C:plasma membrane"/>
    <property type="evidence" value="ECO:0007669"/>
    <property type="project" value="UniProtKB-SubCell"/>
</dbReference>
<gene>
    <name evidence="7 8" type="primary">mltG</name>
    <name evidence="8" type="ORF">GTO87_05015</name>
</gene>
<accession>A0A7H9EL71</accession>
<dbReference type="NCBIfam" id="TIGR00247">
    <property type="entry name" value="endolytic transglycosylase MltG"/>
    <property type="match status" value="1"/>
</dbReference>
<dbReference type="CDD" id="cd08010">
    <property type="entry name" value="MltG_like"/>
    <property type="match status" value="1"/>
</dbReference>
<reference evidence="8 9" key="1">
    <citation type="submission" date="2020-01" db="EMBL/GenBank/DDBJ databases">
        <title>Complete and circular genome sequences of six lactobacillus isolates from horses.</title>
        <authorList>
            <person name="Hassan H.M."/>
        </authorList>
    </citation>
    <scope>NUCLEOTIDE SEQUENCE [LARGE SCALE GENOMIC DNA]</scope>
    <source>
        <strain evidence="8 9">1A</strain>
    </source>
</reference>
<keyword evidence="3 7" id="KW-1133">Transmembrane helix</keyword>
<dbReference type="InterPro" id="IPR003770">
    <property type="entry name" value="MLTG-like"/>
</dbReference>
<dbReference type="RefSeq" id="WP_180848342.1">
    <property type="nucleotide sequence ID" value="NZ_CP047418.1"/>
</dbReference>
<name>A0A7H9EL71_9LACO</name>
<dbReference type="EC" id="4.2.2.29" evidence="7"/>
<evidence type="ECO:0000256" key="7">
    <source>
        <dbReference type="HAMAP-Rule" id="MF_02065"/>
    </source>
</evidence>
<dbReference type="HAMAP" id="MF_02065">
    <property type="entry name" value="MltG"/>
    <property type="match status" value="1"/>
</dbReference>
<proteinExistence type="inferred from homology"/>
<dbReference type="Gene3D" id="3.30.160.60">
    <property type="entry name" value="Classic Zinc Finger"/>
    <property type="match status" value="1"/>
</dbReference>
<dbReference type="KEGG" id="lsw:GTO87_05015"/>
<comment type="subcellular location">
    <subcellularLocation>
        <location evidence="7">Cell membrane</location>
        <topology evidence="7">Single-pass membrane protein</topology>
    </subcellularLocation>
</comment>
<dbReference type="Gene3D" id="3.30.1490.480">
    <property type="entry name" value="Endolytic murein transglycosylase"/>
    <property type="match status" value="1"/>
</dbReference>
<feature type="transmembrane region" description="Helical" evidence="7">
    <location>
        <begin position="16"/>
        <end position="38"/>
    </location>
</feature>
<evidence type="ECO:0000256" key="1">
    <source>
        <dbReference type="ARBA" id="ARBA00022475"/>
    </source>
</evidence>
<evidence type="ECO:0000313" key="9">
    <source>
        <dbReference type="Proteomes" id="UP000510886"/>
    </source>
</evidence>
<feature type="site" description="Important for catalytic activity" evidence="7">
    <location>
        <position position="247"/>
    </location>
</feature>
<evidence type="ECO:0000256" key="2">
    <source>
        <dbReference type="ARBA" id="ARBA00022692"/>
    </source>
</evidence>
<dbReference type="EMBL" id="CP047418">
    <property type="protein sequence ID" value="QLL78022.1"/>
    <property type="molecule type" value="Genomic_DNA"/>
</dbReference>
<dbReference type="GO" id="GO:0009252">
    <property type="term" value="P:peptidoglycan biosynthetic process"/>
    <property type="evidence" value="ECO:0007669"/>
    <property type="project" value="UniProtKB-UniRule"/>
</dbReference>
<dbReference type="PANTHER" id="PTHR30518">
    <property type="entry name" value="ENDOLYTIC MUREIN TRANSGLYCOSYLASE"/>
    <property type="match status" value="1"/>
</dbReference>
<comment type="function">
    <text evidence="7">Functions as a peptidoglycan terminase that cleaves nascent peptidoglycan strands endolytically to terminate their elongation.</text>
</comment>
<protein>
    <recommendedName>
        <fullName evidence="7">Endolytic murein transglycosylase</fullName>
        <ecNumber evidence="7">4.2.2.29</ecNumber>
    </recommendedName>
    <alternativeName>
        <fullName evidence="7">Peptidoglycan lytic transglycosylase</fullName>
    </alternativeName>
    <alternativeName>
        <fullName evidence="7">Peptidoglycan polymerization terminase</fullName>
    </alternativeName>
</protein>
<sequence length="367" mass="40556">MQGLDQGPKPKRSRRLLGGVIVVVVVVALAVVGSFQYLKTAMKPVNTSSHTRIEVKIPNGSTSKQIGKILASKKVIRSGMAFNYYLRRNNKSNLKAGYYEFTPAMTLDQITRKLQQGGANHPLNGNKVLVREGANIDSIAEVVAANTKFTQKEFIAAVTNKGLIDQLAQRYPDLLGSAVKAKDVRYVLEGYLYPATYAVTKKTTLNDLIAQMVAKTNEVLAPYYQQIKDKKLTVQELLSLAALVEREGGAGKQDNERVAGVFLNRIDAGMPLQSDVAIQYALKTTKKNITYKDLKVNSPYNLYTNKGYGPGPIDNPSLRAVKAVLNPVDRDKKYLYFVANMKTGKVYFSKTYAEHQKITEKLAAANK</sequence>
<dbReference type="Pfam" id="PF02618">
    <property type="entry name" value="YceG"/>
    <property type="match status" value="1"/>
</dbReference>
<organism evidence="8 9">
    <name type="scientific">Ligilactobacillus saerimneri</name>
    <dbReference type="NCBI Taxonomy" id="228229"/>
    <lineage>
        <taxon>Bacteria</taxon>
        <taxon>Bacillati</taxon>
        <taxon>Bacillota</taxon>
        <taxon>Bacilli</taxon>
        <taxon>Lactobacillales</taxon>
        <taxon>Lactobacillaceae</taxon>
        <taxon>Ligilactobacillus</taxon>
    </lineage>
</organism>
<evidence type="ECO:0000256" key="6">
    <source>
        <dbReference type="ARBA" id="ARBA00023316"/>
    </source>
</evidence>
<evidence type="ECO:0000313" key="8">
    <source>
        <dbReference type="EMBL" id="QLL78022.1"/>
    </source>
</evidence>
<evidence type="ECO:0000256" key="3">
    <source>
        <dbReference type="ARBA" id="ARBA00022989"/>
    </source>
</evidence>
<dbReference type="AlphaFoldDB" id="A0A7H9EL71"/>
<comment type="similarity">
    <text evidence="7">Belongs to the transglycosylase MltG family.</text>
</comment>
<keyword evidence="5 7" id="KW-0456">Lyase</keyword>
<comment type="catalytic activity">
    <reaction evidence="7">
        <text>a peptidoglycan chain = a peptidoglycan chain with N-acetyl-1,6-anhydromuramyl-[peptide] at the reducing end + a peptidoglycan chain with N-acetylglucosamine at the non-reducing end.</text>
        <dbReference type="EC" id="4.2.2.29"/>
    </reaction>
</comment>
<evidence type="ECO:0000256" key="5">
    <source>
        <dbReference type="ARBA" id="ARBA00023239"/>
    </source>
</evidence>
<dbReference type="GO" id="GO:0071555">
    <property type="term" value="P:cell wall organization"/>
    <property type="evidence" value="ECO:0007669"/>
    <property type="project" value="UniProtKB-KW"/>
</dbReference>
<keyword evidence="4 7" id="KW-0472">Membrane</keyword>
<keyword evidence="2 7" id="KW-0812">Transmembrane</keyword>
<dbReference type="PANTHER" id="PTHR30518:SF2">
    <property type="entry name" value="ENDOLYTIC MUREIN TRANSGLYCOSYLASE"/>
    <property type="match status" value="1"/>
</dbReference>